<accession>A0A0F0L207</accession>
<feature type="transmembrane region" description="Helical" evidence="6">
    <location>
        <begin position="112"/>
        <end position="133"/>
    </location>
</feature>
<dbReference type="PANTHER" id="PTHR30086:SF14">
    <property type="entry name" value="HOMOSERINE_HOMOSERINE LACTONE EFFLUX PROTEIN"/>
    <property type="match status" value="1"/>
</dbReference>
<keyword evidence="5 6" id="KW-0472">Membrane</keyword>
<dbReference type="RefSeq" id="WP_045250053.1">
    <property type="nucleotide sequence ID" value="NZ_JYIT01000069.1"/>
</dbReference>
<dbReference type="PIRSF" id="PIRSF006324">
    <property type="entry name" value="LeuE"/>
    <property type="match status" value="1"/>
</dbReference>
<reference evidence="7 8" key="1">
    <citation type="submission" date="2015-02" db="EMBL/GenBank/DDBJ databases">
        <title>Draft genome sequences of ten Microbacterium spp. with emphasis on heavy metal contaminated environments.</title>
        <authorList>
            <person name="Corretto E."/>
        </authorList>
    </citation>
    <scope>NUCLEOTIDE SEQUENCE [LARGE SCALE GENOMIC DNA]</scope>
    <source>
        <strain evidence="7 8">DSM 23848</strain>
    </source>
</reference>
<evidence type="ECO:0000313" key="8">
    <source>
        <dbReference type="Proteomes" id="UP000033448"/>
    </source>
</evidence>
<evidence type="ECO:0000256" key="4">
    <source>
        <dbReference type="ARBA" id="ARBA00022989"/>
    </source>
</evidence>
<evidence type="ECO:0000256" key="1">
    <source>
        <dbReference type="ARBA" id="ARBA00004651"/>
    </source>
</evidence>
<dbReference type="PANTHER" id="PTHR30086">
    <property type="entry name" value="ARGININE EXPORTER PROTEIN ARGO"/>
    <property type="match status" value="1"/>
</dbReference>
<dbReference type="PATRIC" id="fig|582680.7.peg.1378"/>
<dbReference type="OrthoDB" id="9784202at2"/>
<evidence type="ECO:0000256" key="3">
    <source>
        <dbReference type="ARBA" id="ARBA00022692"/>
    </source>
</evidence>
<sequence length="203" mass="21349">MDLSFLMTSIAITATPGAGALFTIAAGISRGARAGMLAAIGCTLGIVPHLVLALTGVAVVVSTNRALFEALRWLGVGYMLYLAWAMWRDERGFAAGEGSDPPRATRVIREAVLLNLLNPKLTIFFFVFLPMFVGGSAPAATLQLAGLGAAFMMITLVIFGVYGVAAARLGRFVTARPRINRLLGRGFAVTFVVLAALLAIAPH</sequence>
<keyword evidence="4 6" id="KW-1133">Transmembrane helix</keyword>
<feature type="transmembrane region" description="Helical" evidence="6">
    <location>
        <begin position="145"/>
        <end position="170"/>
    </location>
</feature>
<keyword evidence="8" id="KW-1185">Reference proteome</keyword>
<name>A0A0F0L207_9MICO</name>
<dbReference type="Proteomes" id="UP000033448">
    <property type="component" value="Unassembled WGS sequence"/>
</dbReference>
<organism evidence="7 8">
    <name type="scientific">Microbacterium azadirachtae</name>
    <dbReference type="NCBI Taxonomy" id="582680"/>
    <lineage>
        <taxon>Bacteria</taxon>
        <taxon>Bacillati</taxon>
        <taxon>Actinomycetota</taxon>
        <taxon>Actinomycetes</taxon>
        <taxon>Micrococcales</taxon>
        <taxon>Microbacteriaceae</taxon>
        <taxon>Microbacterium</taxon>
    </lineage>
</organism>
<feature type="transmembrane region" description="Helical" evidence="6">
    <location>
        <begin position="35"/>
        <end position="58"/>
    </location>
</feature>
<evidence type="ECO:0000313" key="7">
    <source>
        <dbReference type="EMBL" id="KJL25561.1"/>
    </source>
</evidence>
<proteinExistence type="predicted"/>
<keyword evidence="2" id="KW-1003">Cell membrane</keyword>
<feature type="transmembrane region" description="Helical" evidence="6">
    <location>
        <begin position="70"/>
        <end position="87"/>
    </location>
</feature>
<dbReference type="GO" id="GO:0005886">
    <property type="term" value="C:plasma membrane"/>
    <property type="evidence" value="ECO:0007669"/>
    <property type="project" value="UniProtKB-SubCell"/>
</dbReference>
<dbReference type="InterPro" id="IPR001123">
    <property type="entry name" value="LeuE-type"/>
</dbReference>
<comment type="subcellular location">
    <subcellularLocation>
        <location evidence="1">Cell membrane</location>
        <topology evidence="1">Multi-pass membrane protein</topology>
    </subcellularLocation>
</comment>
<keyword evidence="3 6" id="KW-0812">Transmembrane</keyword>
<dbReference type="GO" id="GO:0042970">
    <property type="term" value="F:homoserine transmembrane transporter activity"/>
    <property type="evidence" value="ECO:0007669"/>
    <property type="project" value="TreeGrafter"/>
</dbReference>
<feature type="transmembrane region" description="Helical" evidence="6">
    <location>
        <begin position="6"/>
        <end position="28"/>
    </location>
</feature>
<gene>
    <name evidence="7" type="primary">rhtB_2</name>
    <name evidence="7" type="ORF">RL72_01338</name>
</gene>
<dbReference type="AlphaFoldDB" id="A0A0F0L207"/>
<dbReference type="EMBL" id="JYIT01000069">
    <property type="protein sequence ID" value="KJL25561.1"/>
    <property type="molecule type" value="Genomic_DNA"/>
</dbReference>
<evidence type="ECO:0000256" key="5">
    <source>
        <dbReference type="ARBA" id="ARBA00023136"/>
    </source>
</evidence>
<dbReference type="Pfam" id="PF01810">
    <property type="entry name" value="LysE"/>
    <property type="match status" value="1"/>
</dbReference>
<evidence type="ECO:0000256" key="6">
    <source>
        <dbReference type="SAM" id="Phobius"/>
    </source>
</evidence>
<feature type="transmembrane region" description="Helical" evidence="6">
    <location>
        <begin position="182"/>
        <end position="201"/>
    </location>
</feature>
<protein>
    <submittedName>
        <fullName evidence="7">Homoserine/homoserine lactone efflux protein</fullName>
    </submittedName>
</protein>
<comment type="caution">
    <text evidence="7">The sequence shown here is derived from an EMBL/GenBank/DDBJ whole genome shotgun (WGS) entry which is preliminary data.</text>
</comment>
<evidence type="ECO:0000256" key="2">
    <source>
        <dbReference type="ARBA" id="ARBA00022475"/>
    </source>
</evidence>